<reference evidence="1 2" key="1">
    <citation type="submission" date="2016-04" db="EMBL/GenBank/DDBJ databases">
        <authorList>
            <person name="Evans L.H."/>
            <person name="Alamgir A."/>
            <person name="Owens N."/>
            <person name="Weber N.D."/>
            <person name="Virtaneva K."/>
            <person name="Barbian K."/>
            <person name="Babar A."/>
            <person name="Rosenke K."/>
        </authorList>
    </citation>
    <scope>NUCLEOTIDE SEQUENCE [LARGE SCALE GENOMIC DNA]</scope>
    <source>
        <strain evidence="1">NIES-2108</strain>
    </source>
</reference>
<organism evidence="1 2">
    <name type="scientific">Nostoc punctiforme NIES-2108</name>
    <dbReference type="NCBI Taxonomy" id="1356359"/>
    <lineage>
        <taxon>Bacteria</taxon>
        <taxon>Bacillati</taxon>
        <taxon>Cyanobacteriota</taxon>
        <taxon>Cyanophyceae</taxon>
        <taxon>Nostocales</taxon>
        <taxon>Nostocaceae</taxon>
        <taxon>Nostoc</taxon>
    </lineage>
</organism>
<evidence type="ECO:0000313" key="1">
    <source>
        <dbReference type="EMBL" id="RCJ32540.1"/>
    </source>
</evidence>
<accession>A0A367R9J4</accession>
<dbReference type="EMBL" id="LXQE01000165">
    <property type="protein sequence ID" value="RCJ32540.1"/>
    <property type="molecule type" value="Genomic_DNA"/>
</dbReference>
<gene>
    <name evidence="1" type="ORF">A6769_27805</name>
</gene>
<dbReference type="Proteomes" id="UP000252085">
    <property type="component" value="Unassembled WGS sequence"/>
</dbReference>
<proteinExistence type="predicted"/>
<evidence type="ECO:0000313" key="2">
    <source>
        <dbReference type="Proteomes" id="UP000252085"/>
    </source>
</evidence>
<comment type="caution">
    <text evidence="1">The sequence shown here is derived from an EMBL/GenBank/DDBJ whole genome shotgun (WGS) entry which is preliminary data.</text>
</comment>
<sequence length="75" mass="9040">MIDLLKEDLKHSEKYKGCDIDVWRDERRKCYLCELYAPVGDKMLLQERHPFSDIPTAIEQTKMQIDKYYSLHYNA</sequence>
<dbReference type="AlphaFoldDB" id="A0A367R9J4"/>
<name>A0A367R9J4_NOSPU</name>
<protein>
    <submittedName>
        <fullName evidence="1">Uncharacterized protein</fullName>
    </submittedName>
</protein>